<keyword evidence="4" id="KW-1185">Reference proteome</keyword>
<dbReference type="EMBL" id="JAHLQJ010000002">
    <property type="protein sequence ID" value="MBU5670894.1"/>
    <property type="molecule type" value="Genomic_DNA"/>
</dbReference>
<reference evidence="3 4" key="1">
    <citation type="submission" date="2021-06" db="EMBL/GenBank/DDBJ databases">
        <authorList>
            <person name="Sun Q."/>
            <person name="Li D."/>
        </authorList>
    </citation>
    <scope>NUCLEOTIDE SEQUENCE [LARGE SCALE GENOMIC DNA]</scope>
    <source>
        <strain evidence="3 4">MSJ-6</strain>
    </source>
</reference>
<comment type="caution">
    <text evidence="3">The sequence shown here is derived from an EMBL/GenBank/DDBJ whole genome shotgun (WGS) entry which is preliminary data.</text>
</comment>
<sequence>MRVLFVCTGNTCRSPMAEGIMRKLVADRGLRIEVRSAGVAASTGASMSRHAEAVLRDKGIADEFTSTQLHSEQVEWADLILTLTESHKRHIQFAFPTSLDKVYTLKEYVSDGSSSAESYDISDPYGGSRDDYERTAEEIAAALDKLADKLDGQA</sequence>
<gene>
    <name evidence="3" type="ORF">KQJ23_03515</name>
</gene>
<evidence type="ECO:0000256" key="1">
    <source>
        <dbReference type="SAM" id="MobiDB-lite"/>
    </source>
</evidence>
<dbReference type="SMART" id="SM00226">
    <property type="entry name" value="LMWPc"/>
    <property type="match status" value="1"/>
</dbReference>
<dbReference type="CDD" id="cd16344">
    <property type="entry name" value="LMWPAP"/>
    <property type="match status" value="1"/>
</dbReference>
<evidence type="ECO:0000313" key="3">
    <source>
        <dbReference type="EMBL" id="MBU5670894.1"/>
    </source>
</evidence>
<dbReference type="InterPro" id="IPR023485">
    <property type="entry name" value="Ptyr_pPase"/>
</dbReference>
<feature type="domain" description="Phosphotyrosine protein phosphatase I" evidence="2">
    <location>
        <begin position="1"/>
        <end position="149"/>
    </location>
</feature>
<evidence type="ECO:0000313" key="4">
    <source>
        <dbReference type="Proteomes" id="UP000743001"/>
    </source>
</evidence>
<proteinExistence type="predicted"/>
<dbReference type="PANTHER" id="PTHR11717:SF31">
    <property type="entry name" value="LOW MOLECULAR WEIGHT PROTEIN-TYROSINE-PHOSPHATASE ETP-RELATED"/>
    <property type="match status" value="1"/>
</dbReference>
<protein>
    <submittedName>
        <fullName evidence="3">Low molecular weight protein arginine phosphatase</fullName>
    </submittedName>
</protein>
<dbReference type="InterPro" id="IPR050438">
    <property type="entry name" value="LMW_PTPase"/>
</dbReference>
<name>A0ABS6FLN0_9BACL</name>
<organism evidence="3 4">
    <name type="scientific">Paenibacillus brevis</name>
    <dbReference type="NCBI Taxonomy" id="2841508"/>
    <lineage>
        <taxon>Bacteria</taxon>
        <taxon>Bacillati</taxon>
        <taxon>Bacillota</taxon>
        <taxon>Bacilli</taxon>
        <taxon>Bacillales</taxon>
        <taxon>Paenibacillaceae</taxon>
        <taxon>Paenibacillus</taxon>
    </lineage>
</organism>
<feature type="region of interest" description="Disordered" evidence="1">
    <location>
        <begin position="109"/>
        <end position="133"/>
    </location>
</feature>
<evidence type="ECO:0000259" key="2">
    <source>
        <dbReference type="SMART" id="SM00226"/>
    </source>
</evidence>
<dbReference type="Pfam" id="PF01451">
    <property type="entry name" value="LMWPc"/>
    <property type="match status" value="1"/>
</dbReference>
<accession>A0ABS6FLN0</accession>
<dbReference type="RefSeq" id="WP_216477287.1">
    <property type="nucleotide sequence ID" value="NZ_JAHLQJ010000002.1"/>
</dbReference>
<dbReference type="Proteomes" id="UP000743001">
    <property type="component" value="Unassembled WGS sequence"/>
</dbReference>
<dbReference type="PANTHER" id="PTHR11717">
    <property type="entry name" value="LOW MOLECULAR WEIGHT PROTEIN TYROSINE PHOSPHATASE"/>
    <property type="match status" value="1"/>
</dbReference>